<gene>
    <name evidence="2" type="ORF">BGAL_0154g00080</name>
</gene>
<name>A0A4S8R1D5_9HELO</name>
<organism evidence="2 3">
    <name type="scientific">Botrytis galanthina</name>
    <dbReference type="NCBI Taxonomy" id="278940"/>
    <lineage>
        <taxon>Eukaryota</taxon>
        <taxon>Fungi</taxon>
        <taxon>Dikarya</taxon>
        <taxon>Ascomycota</taxon>
        <taxon>Pezizomycotina</taxon>
        <taxon>Leotiomycetes</taxon>
        <taxon>Helotiales</taxon>
        <taxon>Sclerotiniaceae</taxon>
        <taxon>Botrytis</taxon>
    </lineage>
</organism>
<dbReference type="AlphaFoldDB" id="A0A4S8R1D5"/>
<dbReference type="EMBL" id="PQXL01000154">
    <property type="protein sequence ID" value="THV50342.1"/>
    <property type="molecule type" value="Genomic_DNA"/>
</dbReference>
<feature type="compositionally biased region" description="Polar residues" evidence="1">
    <location>
        <begin position="180"/>
        <end position="197"/>
    </location>
</feature>
<feature type="compositionally biased region" description="Polar residues" evidence="1">
    <location>
        <begin position="227"/>
        <end position="244"/>
    </location>
</feature>
<dbReference type="OrthoDB" id="3542008at2759"/>
<comment type="caution">
    <text evidence="2">The sequence shown here is derived from an EMBL/GenBank/DDBJ whole genome shotgun (WGS) entry which is preliminary data.</text>
</comment>
<reference evidence="2 3" key="1">
    <citation type="submission" date="2017-12" db="EMBL/GenBank/DDBJ databases">
        <title>Comparative genomics of Botrytis spp.</title>
        <authorList>
            <person name="Valero-Jimenez C.A."/>
            <person name="Tapia P."/>
            <person name="Veloso J."/>
            <person name="Silva-Moreno E."/>
            <person name="Staats M."/>
            <person name="Valdes J.H."/>
            <person name="Van Kan J.A.L."/>
        </authorList>
    </citation>
    <scope>NUCLEOTIDE SEQUENCE [LARGE SCALE GENOMIC DNA]</scope>
    <source>
        <strain evidence="2 3">MUCL435</strain>
    </source>
</reference>
<feature type="region of interest" description="Disordered" evidence="1">
    <location>
        <begin position="225"/>
        <end position="268"/>
    </location>
</feature>
<sequence length="268" mass="29058">MTLYSTRSQKGKQVDTGTPDIQTAQGIINNKNNARSRMGKEVDTNTTPSEPVQDNKVAAEEPQMQEVFEKMYQLASDLKKSRQGVASLLVKVFGNAGVESRLGDLSKTKEAVVASGTTLHAIVNLIQLGIDEQQNDIDEAKFMIVGNSSNDCEEEGENGFEDGYISNGTAGSGIPAVPKCSQQPPQKQVDESQTSAVEPSAVADVAYPLLPRKTANLSARRIDVNRHQSVSVALDNAATSSSAGSLRRGKRIRDTTNHEREDKRQRRS</sequence>
<accession>A0A4S8R1D5</accession>
<feature type="compositionally biased region" description="Basic and acidic residues" evidence="1">
    <location>
        <begin position="252"/>
        <end position="268"/>
    </location>
</feature>
<keyword evidence="3" id="KW-1185">Reference proteome</keyword>
<feature type="compositionally biased region" description="Polar residues" evidence="1">
    <location>
        <begin position="15"/>
        <end position="35"/>
    </location>
</feature>
<evidence type="ECO:0000313" key="3">
    <source>
        <dbReference type="Proteomes" id="UP000308671"/>
    </source>
</evidence>
<dbReference type="Proteomes" id="UP000308671">
    <property type="component" value="Unassembled WGS sequence"/>
</dbReference>
<proteinExistence type="predicted"/>
<feature type="region of interest" description="Disordered" evidence="1">
    <location>
        <begin position="166"/>
        <end position="198"/>
    </location>
</feature>
<protein>
    <submittedName>
        <fullName evidence="2">Uncharacterized protein</fullName>
    </submittedName>
</protein>
<evidence type="ECO:0000256" key="1">
    <source>
        <dbReference type="SAM" id="MobiDB-lite"/>
    </source>
</evidence>
<evidence type="ECO:0000313" key="2">
    <source>
        <dbReference type="EMBL" id="THV50342.1"/>
    </source>
</evidence>
<feature type="region of interest" description="Disordered" evidence="1">
    <location>
        <begin position="1"/>
        <end position="55"/>
    </location>
</feature>